<feature type="non-terminal residue" evidence="4">
    <location>
        <position position="1"/>
    </location>
</feature>
<keyword evidence="5" id="KW-1185">Reference proteome</keyword>
<evidence type="ECO:0000256" key="2">
    <source>
        <dbReference type="ARBA" id="ARBA00022525"/>
    </source>
</evidence>
<dbReference type="PANTHER" id="PTHR13723">
    <property type="entry name" value="ADAMTS A DISINTEGRIN AND METALLOPROTEASE WITH THROMBOSPONDIN MOTIFS PROTEASE"/>
    <property type="match status" value="1"/>
</dbReference>
<dbReference type="InterPro" id="IPR000884">
    <property type="entry name" value="TSP1_rpt"/>
</dbReference>
<comment type="caution">
    <text evidence="4">The sequence shown here is derived from an EMBL/GenBank/DDBJ whole genome shotgun (WGS) entry which is preliminary data.</text>
</comment>
<gene>
    <name evidence="4" type="ORF">PoB_000906800</name>
</gene>
<evidence type="ECO:0000313" key="4">
    <source>
        <dbReference type="EMBL" id="GFN82562.1"/>
    </source>
</evidence>
<dbReference type="PROSITE" id="PS50092">
    <property type="entry name" value="TSP1"/>
    <property type="match status" value="1"/>
</dbReference>
<keyword evidence="4" id="KW-0378">Hydrolase</keyword>
<evidence type="ECO:0000256" key="1">
    <source>
        <dbReference type="ARBA" id="ARBA00004613"/>
    </source>
</evidence>
<evidence type="ECO:0000313" key="5">
    <source>
        <dbReference type="Proteomes" id="UP000735302"/>
    </source>
</evidence>
<dbReference type="SUPFAM" id="SSF82895">
    <property type="entry name" value="TSP-1 type 1 repeat"/>
    <property type="match status" value="1"/>
</dbReference>
<dbReference type="AlphaFoldDB" id="A0AAV3YJ72"/>
<dbReference type="GO" id="GO:0006508">
    <property type="term" value="P:proteolysis"/>
    <property type="evidence" value="ECO:0007669"/>
    <property type="project" value="TreeGrafter"/>
</dbReference>
<dbReference type="EMBL" id="BLXT01000997">
    <property type="protein sequence ID" value="GFN82562.1"/>
    <property type="molecule type" value="Genomic_DNA"/>
</dbReference>
<dbReference type="GO" id="GO:0030198">
    <property type="term" value="P:extracellular matrix organization"/>
    <property type="evidence" value="ECO:0007669"/>
    <property type="project" value="TreeGrafter"/>
</dbReference>
<evidence type="ECO:0000256" key="3">
    <source>
        <dbReference type="ARBA" id="ARBA00023157"/>
    </source>
</evidence>
<dbReference type="GO" id="GO:0031012">
    <property type="term" value="C:extracellular matrix"/>
    <property type="evidence" value="ECO:0007669"/>
    <property type="project" value="TreeGrafter"/>
</dbReference>
<organism evidence="4 5">
    <name type="scientific">Plakobranchus ocellatus</name>
    <dbReference type="NCBI Taxonomy" id="259542"/>
    <lineage>
        <taxon>Eukaryota</taxon>
        <taxon>Metazoa</taxon>
        <taxon>Spiralia</taxon>
        <taxon>Lophotrochozoa</taxon>
        <taxon>Mollusca</taxon>
        <taxon>Gastropoda</taxon>
        <taxon>Heterobranchia</taxon>
        <taxon>Euthyneura</taxon>
        <taxon>Panpulmonata</taxon>
        <taxon>Sacoglossa</taxon>
        <taxon>Placobranchoidea</taxon>
        <taxon>Plakobranchidae</taxon>
        <taxon>Plakobranchus</taxon>
    </lineage>
</organism>
<dbReference type="PANTHER" id="PTHR13723:SF281">
    <property type="entry name" value="PAPILIN"/>
    <property type="match status" value="1"/>
</dbReference>
<proteinExistence type="predicted"/>
<dbReference type="InterPro" id="IPR036383">
    <property type="entry name" value="TSP1_rpt_sf"/>
</dbReference>
<dbReference type="GO" id="GO:0004222">
    <property type="term" value="F:metalloendopeptidase activity"/>
    <property type="evidence" value="ECO:0007669"/>
    <property type="project" value="TreeGrafter"/>
</dbReference>
<comment type="subcellular location">
    <subcellularLocation>
        <location evidence="1">Secreted</location>
    </subcellularLocation>
</comment>
<dbReference type="GO" id="GO:0005576">
    <property type="term" value="C:extracellular region"/>
    <property type="evidence" value="ECO:0007669"/>
    <property type="project" value="UniProtKB-SubCell"/>
</dbReference>
<dbReference type="InterPro" id="IPR050439">
    <property type="entry name" value="ADAMTS_ADAMTS-like"/>
</dbReference>
<feature type="non-terminal residue" evidence="4">
    <location>
        <position position="62"/>
    </location>
</feature>
<reference evidence="4 5" key="1">
    <citation type="journal article" date="2021" name="Elife">
        <title>Chloroplast acquisition without the gene transfer in kleptoplastic sea slugs, Plakobranchus ocellatus.</title>
        <authorList>
            <person name="Maeda T."/>
            <person name="Takahashi S."/>
            <person name="Yoshida T."/>
            <person name="Shimamura S."/>
            <person name="Takaki Y."/>
            <person name="Nagai Y."/>
            <person name="Toyoda A."/>
            <person name="Suzuki Y."/>
            <person name="Arimoto A."/>
            <person name="Ishii H."/>
            <person name="Satoh N."/>
            <person name="Nishiyama T."/>
            <person name="Hasebe M."/>
            <person name="Maruyama T."/>
            <person name="Minagawa J."/>
            <person name="Obokata J."/>
            <person name="Shigenobu S."/>
        </authorList>
    </citation>
    <scope>NUCLEOTIDE SEQUENCE [LARGE SCALE GENOMIC DNA]</scope>
</reference>
<keyword evidence="2" id="KW-0964">Secreted</keyword>
<keyword evidence="3" id="KW-1015">Disulfide bond</keyword>
<keyword evidence="4" id="KW-0645">Protease</keyword>
<accession>A0AAV3YJ72</accession>
<dbReference type="Pfam" id="PF00090">
    <property type="entry name" value="TSP_1"/>
    <property type="match status" value="1"/>
</dbReference>
<dbReference type="Proteomes" id="UP000735302">
    <property type="component" value="Unassembled WGS sequence"/>
</dbReference>
<dbReference type="FunFam" id="2.20.100.10:FF:000001">
    <property type="entry name" value="semaphorin-5A isoform X1"/>
    <property type="match status" value="1"/>
</dbReference>
<name>A0AAV3YJ72_9GAST</name>
<dbReference type="Gene3D" id="2.20.100.10">
    <property type="entry name" value="Thrombospondin type-1 (TSP1) repeat"/>
    <property type="match status" value="1"/>
</dbReference>
<sequence length="62" mass="7149">ILFSPSLGERWGEWSAWSECSRTCDGGATYQERKCLDSYARSRSRASCDGERFRYNTCNIEV</sequence>
<protein>
    <submittedName>
        <fullName evidence="4">A disintegrin and metalloproteinase with thrombospondin motifs 1</fullName>
    </submittedName>
</protein>
<keyword evidence="4" id="KW-0482">Metalloprotease</keyword>
<dbReference type="SMART" id="SM00209">
    <property type="entry name" value="TSP1"/>
    <property type="match status" value="1"/>
</dbReference>